<feature type="transmembrane region" description="Helical" evidence="2">
    <location>
        <begin position="540"/>
        <end position="559"/>
    </location>
</feature>
<dbReference type="InParanoid" id="A0A4Q1BMS4"/>
<evidence type="ECO:0000313" key="4">
    <source>
        <dbReference type="EMBL" id="RXK39138.1"/>
    </source>
</evidence>
<dbReference type="OrthoDB" id="2574195at2759"/>
<evidence type="ECO:0000313" key="5">
    <source>
        <dbReference type="Proteomes" id="UP000289152"/>
    </source>
</evidence>
<reference evidence="4 5" key="1">
    <citation type="submission" date="2016-06" db="EMBL/GenBank/DDBJ databases">
        <title>Evolution of pathogenesis and genome organization in the Tremellales.</title>
        <authorList>
            <person name="Cuomo C."/>
            <person name="Litvintseva A."/>
            <person name="Heitman J."/>
            <person name="Chen Y."/>
            <person name="Sun S."/>
            <person name="Springer D."/>
            <person name="Dromer F."/>
            <person name="Young S."/>
            <person name="Zeng Q."/>
            <person name="Chapman S."/>
            <person name="Gujja S."/>
            <person name="Saif S."/>
            <person name="Birren B."/>
        </authorList>
    </citation>
    <scope>NUCLEOTIDE SEQUENCE [LARGE SCALE GENOMIC DNA]</scope>
    <source>
        <strain evidence="4 5">ATCC 28783</strain>
    </source>
</reference>
<name>A0A4Q1BMS4_TREME</name>
<dbReference type="EMBL" id="SDIL01000036">
    <property type="protein sequence ID" value="RXK39138.1"/>
    <property type="molecule type" value="Genomic_DNA"/>
</dbReference>
<protein>
    <recommendedName>
        <fullName evidence="3">Integrase zinc-binding domain-containing protein</fullName>
    </recommendedName>
</protein>
<organism evidence="4 5">
    <name type="scientific">Tremella mesenterica</name>
    <name type="common">Jelly fungus</name>
    <dbReference type="NCBI Taxonomy" id="5217"/>
    <lineage>
        <taxon>Eukaryota</taxon>
        <taxon>Fungi</taxon>
        <taxon>Dikarya</taxon>
        <taxon>Basidiomycota</taxon>
        <taxon>Agaricomycotina</taxon>
        <taxon>Tremellomycetes</taxon>
        <taxon>Tremellales</taxon>
        <taxon>Tremellaceae</taxon>
        <taxon>Tremella</taxon>
    </lineage>
</organism>
<keyword evidence="5" id="KW-1185">Reference proteome</keyword>
<dbReference type="AlphaFoldDB" id="A0A4Q1BMS4"/>
<dbReference type="Pfam" id="PF17921">
    <property type="entry name" value="Integrase_H2C2"/>
    <property type="match status" value="1"/>
</dbReference>
<feature type="transmembrane region" description="Helical" evidence="2">
    <location>
        <begin position="579"/>
        <end position="599"/>
    </location>
</feature>
<accession>A0A4Q1BMS4</accession>
<feature type="transmembrane region" description="Helical" evidence="2">
    <location>
        <begin position="447"/>
        <end position="467"/>
    </location>
</feature>
<dbReference type="Gene3D" id="1.10.340.70">
    <property type="match status" value="1"/>
</dbReference>
<evidence type="ECO:0000256" key="2">
    <source>
        <dbReference type="SAM" id="Phobius"/>
    </source>
</evidence>
<gene>
    <name evidence="4" type="ORF">M231_03643</name>
</gene>
<dbReference type="Proteomes" id="UP000289152">
    <property type="component" value="Unassembled WGS sequence"/>
</dbReference>
<feature type="region of interest" description="Disordered" evidence="1">
    <location>
        <begin position="85"/>
        <end position="137"/>
    </location>
</feature>
<feature type="compositionally biased region" description="Polar residues" evidence="1">
    <location>
        <begin position="96"/>
        <end position="119"/>
    </location>
</feature>
<feature type="transmembrane region" description="Helical" evidence="2">
    <location>
        <begin position="344"/>
        <end position="366"/>
    </location>
</feature>
<evidence type="ECO:0000256" key="1">
    <source>
        <dbReference type="SAM" id="MobiDB-lite"/>
    </source>
</evidence>
<dbReference type="InterPro" id="IPR041588">
    <property type="entry name" value="Integrase_H2C2"/>
</dbReference>
<proteinExistence type="predicted"/>
<keyword evidence="2" id="KW-1133">Transmembrane helix</keyword>
<feature type="domain" description="Integrase zinc-binding" evidence="3">
    <location>
        <begin position="717"/>
        <end position="777"/>
    </location>
</feature>
<evidence type="ECO:0000259" key="3">
    <source>
        <dbReference type="Pfam" id="PF17921"/>
    </source>
</evidence>
<keyword evidence="2" id="KW-0812">Transmembrane</keyword>
<keyword evidence="2" id="KW-0472">Membrane</keyword>
<sequence>MPVDQATQRHTSFPTSPTVASTVFPYSLRADTTYSAGWGRVPASQLVDSPSVYDQTARENISYYSGQGVDPYYTQGRTDLSYYSQNGNAHPHHSRGLNQHQSPTHLTRNSYHGTNLNDSHQVDPGTAWSRSSWNGPRTDAIPEEHAEAYGYGTAGLIPSSAYPSSEKGMVPFPIKGQHQNATYMNTPFIQGSAIPSSAPARSTRFSLPRPVRRTTIAFPPLTEIPLDQQGQYQQYQQYQQNQTFQDVRNSQFTQDPFADPLPPNKENEVQWRKSYVAQLTPGANMMTPHQQQRLGRMSVAAPRYSLPPNRPNSGSVGNKSFGKVLKRNATVTRWRKSKIGRMYLTWREFIIAGSSLICALLLTMGLQVSSMSVGKVVSVPGGAFVKAQGDGTEVALGFYGWCQVGVPNPICEAYSQGDFVNADSSFQIWGDSTLDNLASMTTALASFTWLLAIYHLVTAFLHFYLFFALSIPFSHLIDTTDPIPSSTDEKQGEKFDDPLPVDPIQAEVDVRARFERLPFEGYLWVWWAWFGHRRSPIGHVYSTLVGILSLASLGFAVEFKKGIVSATSNTNITLGPGAYLPLITLLFTLDPLICAIRYWSTASLSIHNFLHPPEPVPTALFPPWEKMQHVRTSSASMFLPPETAPPLPVPLPVVEEELDPETKRWLDAYPSDPELVPLIESLREGQENDDFILSDVGLLYLRPSDPDSDEPALLVPPAGVRTELLEDVHLAPDEEGQSAHHLADEMLKILSETFWWVGMEEDVRAYIGKCGYCALREDKEQEKDWMEGRSPPALKPGMTPVEFTGVDWTANDTGVVADRWGVGESAMAADMAVAMRKAQEDGS</sequence>
<comment type="caution">
    <text evidence="4">The sequence shown here is derived from an EMBL/GenBank/DDBJ whole genome shotgun (WGS) entry which is preliminary data.</text>
</comment>